<proteinExistence type="inferred from homology"/>
<feature type="binding site" evidence="3">
    <location>
        <position position="16"/>
    </location>
    <ligand>
        <name>a divalent metal cation</name>
        <dbReference type="ChEBI" id="CHEBI:60240"/>
    </ligand>
</feature>
<organism evidence="5 6">
    <name type="scientific">Paenibacillus amylolyticus</name>
    <dbReference type="NCBI Taxonomy" id="1451"/>
    <lineage>
        <taxon>Bacteria</taxon>
        <taxon>Bacillati</taxon>
        <taxon>Bacillota</taxon>
        <taxon>Bacilli</taxon>
        <taxon>Bacillales</taxon>
        <taxon>Paenibacillaceae</taxon>
        <taxon>Paenibacillus</taxon>
    </lineage>
</organism>
<evidence type="ECO:0000256" key="2">
    <source>
        <dbReference type="PIRSR" id="PIRSR605511-1"/>
    </source>
</evidence>
<comment type="cofactor">
    <cofactor evidence="3">
        <name>Zn(2+)</name>
        <dbReference type="ChEBI" id="CHEBI:29105"/>
    </cofactor>
    <text evidence="3">Binds 1 divalent metal cation per subunit.</text>
</comment>
<name>A0AAP5GXG5_PAEAM</name>
<dbReference type="AlphaFoldDB" id="A0AAP5GXG5"/>
<dbReference type="Pfam" id="PF08450">
    <property type="entry name" value="SGL"/>
    <property type="match status" value="1"/>
</dbReference>
<feature type="domain" description="SMP-30/Gluconolactonase/LRE-like region" evidence="4">
    <location>
        <begin position="14"/>
        <end position="259"/>
    </location>
</feature>
<comment type="caution">
    <text evidence="5">The sequence shown here is derived from an EMBL/GenBank/DDBJ whole genome shotgun (WGS) entry which is preliminary data.</text>
</comment>
<feature type="active site" description="Proton donor/acceptor" evidence="2">
    <location>
        <position position="199"/>
    </location>
</feature>
<dbReference type="InterPro" id="IPR013658">
    <property type="entry name" value="SGL"/>
</dbReference>
<evidence type="ECO:0000313" key="6">
    <source>
        <dbReference type="Proteomes" id="UP001254832"/>
    </source>
</evidence>
<dbReference type="Proteomes" id="UP001254832">
    <property type="component" value="Unassembled WGS sequence"/>
</dbReference>
<dbReference type="GO" id="GO:0005509">
    <property type="term" value="F:calcium ion binding"/>
    <property type="evidence" value="ECO:0007669"/>
    <property type="project" value="TreeGrafter"/>
</dbReference>
<dbReference type="GO" id="GO:0019853">
    <property type="term" value="P:L-ascorbic acid biosynthetic process"/>
    <property type="evidence" value="ECO:0007669"/>
    <property type="project" value="TreeGrafter"/>
</dbReference>
<dbReference type="EMBL" id="JAVDTR010000002">
    <property type="protein sequence ID" value="MDR6722393.1"/>
    <property type="molecule type" value="Genomic_DNA"/>
</dbReference>
<dbReference type="PANTHER" id="PTHR10907:SF47">
    <property type="entry name" value="REGUCALCIN"/>
    <property type="match status" value="1"/>
</dbReference>
<sequence>MSSLNIAVHSHALLGEGPSWDAEQGRLLWVDIEGFKVHVFDPSTGSDQAYDVGEHVGAVVPYRRDEVIVALRSGFHAFHLGTGQLQRIDEDPEQDIETNRFNDGKCDARGRFWAGTMGMGNGDRETGALYCLEEGKPVRKMVDHISTSNGLGWSVDHRSMYYIDTPTRSIDRFDYNLEEGSIANRTSIISIPEEMGYPDGMSVDAEGMLWVGHWGGGRITRWNPDTAELLEQIVVPADQVTSCCFGGTDLEDLYITTARIGISDERLLETPDAGSVFVIKPGVKGQKTNAYGSFNHLTSE</sequence>
<evidence type="ECO:0000256" key="3">
    <source>
        <dbReference type="PIRSR" id="PIRSR605511-2"/>
    </source>
</evidence>
<feature type="binding site" evidence="3">
    <location>
        <position position="199"/>
    </location>
    <ligand>
        <name>a divalent metal cation</name>
        <dbReference type="ChEBI" id="CHEBI:60240"/>
    </ligand>
</feature>
<dbReference type="PRINTS" id="PR01790">
    <property type="entry name" value="SMP30FAMILY"/>
</dbReference>
<dbReference type="Gene3D" id="2.120.10.30">
    <property type="entry name" value="TolB, C-terminal domain"/>
    <property type="match status" value="1"/>
</dbReference>
<dbReference type="RefSeq" id="WP_056700467.1">
    <property type="nucleotide sequence ID" value="NZ_JAVDTR010000002.1"/>
</dbReference>
<evidence type="ECO:0000256" key="1">
    <source>
        <dbReference type="ARBA" id="ARBA00008853"/>
    </source>
</evidence>
<dbReference type="GO" id="GO:0004341">
    <property type="term" value="F:gluconolactonase activity"/>
    <property type="evidence" value="ECO:0007669"/>
    <property type="project" value="TreeGrafter"/>
</dbReference>
<evidence type="ECO:0000259" key="4">
    <source>
        <dbReference type="Pfam" id="PF08450"/>
    </source>
</evidence>
<evidence type="ECO:0000313" key="5">
    <source>
        <dbReference type="EMBL" id="MDR6722393.1"/>
    </source>
</evidence>
<dbReference type="InterPro" id="IPR005511">
    <property type="entry name" value="SMP-30"/>
</dbReference>
<accession>A0AAP5GXG5</accession>
<dbReference type="InterPro" id="IPR011042">
    <property type="entry name" value="6-blade_b-propeller_TolB-like"/>
</dbReference>
<dbReference type="PANTHER" id="PTHR10907">
    <property type="entry name" value="REGUCALCIN"/>
    <property type="match status" value="1"/>
</dbReference>
<reference evidence="5" key="1">
    <citation type="submission" date="2023-07" db="EMBL/GenBank/DDBJ databases">
        <title>Sorghum-associated microbial communities from plants grown in Nebraska, USA.</title>
        <authorList>
            <person name="Schachtman D."/>
        </authorList>
    </citation>
    <scope>NUCLEOTIDE SEQUENCE</scope>
    <source>
        <strain evidence="5">BE80</strain>
    </source>
</reference>
<keyword evidence="3" id="KW-0479">Metal-binding</keyword>
<dbReference type="SUPFAM" id="SSF63829">
    <property type="entry name" value="Calcium-dependent phosphotriesterase"/>
    <property type="match status" value="1"/>
</dbReference>
<protein>
    <submittedName>
        <fullName evidence="5">Sugar lactone lactonase YvrE</fullName>
    </submittedName>
</protein>
<feature type="binding site" evidence="3">
    <location>
        <position position="149"/>
    </location>
    <ligand>
        <name>a divalent metal cation</name>
        <dbReference type="ChEBI" id="CHEBI:60240"/>
    </ligand>
</feature>
<gene>
    <name evidence="5" type="ORF">J2W91_000841</name>
</gene>
<comment type="similarity">
    <text evidence="1">Belongs to the SMP-30/CGR1 family.</text>
</comment>
<keyword evidence="3" id="KW-0862">Zinc</keyword>
<feature type="binding site" evidence="3">
    <location>
        <position position="100"/>
    </location>
    <ligand>
        <name>substrate</name>
    </ligand>
</feature>
<feature type="binding site" evidence="3">
    <location>
        <position position="102"/>
    </location>
    <ligand>
        <name>substrate</name>
    </ligand>
</feature>